<evidence type="ECO:0000313" key="1">
    <source>
        <dbReference type="EMBL" id="GGB13834.1"/>
    </source>
</evidence>
<name>A0A916WNA3_9HYPH</name>
<comment type="caution">
    <text evidence="1">The sequence shown here is derived from an EMBL/GenBank/DDBJ whole genome shotgun (WGS) entry which is preliminary data.</text>
</comment>
<gene>
    <name evidence="1" type="ORF">GCM10011491_46880</name>
</gene>
<proteinExistence type="predicted"/>
<accession>A0A916WNA3</accession>
<dbReference type="AlphaFoldDB" id="A0A916WNA3"/>
<sequence length="63" mass="7124">MFLPFQDIHLSHKGPRDLAPYRTLVRRGSCRAPSGASPEGVRREDKTKLMLIAPDERFAFAGR</sequence>
<reference evidence="1" key="1">
    <citation type="journal article" date="2014" name="Int. J. Syst. Evol. Microbiol.">
        <title>Complete genome sequence of Corynebacterium casei LMG S-19264T (=DSM 44701T), isolated from a smear-ripened cheese.</title>
        <authorList>
            <consortium name="US DOE Joint Genome Institute (JGI-PGF)"/>
            <person name="Walter F."/>
            <person name="Albersmeier A."/>
            <person name="Kalinowski J."/>
            <person name="Ruckert C."/>
        </authorList>
    </citation>
    <scope>NUCLEOTIDE SEQUENCE</scope>
    <source>
        <strain evidence="1">CGMCC 1.15082</strain>
    </source>
</reference>
<dbReference type="Proteomes" id="UP000646478">
    <property type="component" value="Unassembled WGS sequence"/>
</dbReference>
<organism evidence="1 2">
    <name type="scientific">Brucella endophytica</name>
    <dbReference type="NCBI Taxonomy" id="1963359"/>
    <lineage>
        <taxon>Bacteria</taxon>
        <taxon>Pseudomonadati</taxon>
        <taxon>Pseudomonadota</taxon>
        <taxon>Alphaproteobacteria</taxon>
        <taxon>Hyphomicrobiales</taxon>
        <taxon>Brucellaceae</taxon>
        <taxon>Brucella/Ochrobactrum group</taxon>
        <taxon>Brucella</taxon>
    </lineage>
</organism>
<dbReference type="EMBL" id="BMHH01000056">
    <property type="protein sequence ID" value="GGB13834.1"/>
    <property type="molecule type" value="Genomic_DNA"/>
</dbReference>
<protein>
    <submittedName>
        <fullName evidence="1">Uncharacterized protein</fullName>
    </submittedName>
</protein>
<reference evidence="1" key="2">
    <citation type="submission" date="2020-09" db="EMBL/GenBank/DDBJ databases">
        <authorList>
            <person name="Sun Q."/>
            <person name="Zhou Y."/>
        </authorList>
    </citation>
    <scope>NUCLEOTIDE SEQUENCE</scope>
    <source>
        <strain evidence="1">CGMCC 1.15082</strain>
    </source>
</reference>
<keyword evidence="2" id="KW-1185">Reference proteome</keyword>
<evidence type="ECO:0000313" key="2">
    <source>
        <dbReference type="Proteomes" id="UP000646478"/>
    </source>
</evidence>